<dbReference type="SUPFAM" id="SSF53383">
    <property type="entry name" value="PLP-dependent transferases"/>
    <property type="match status" value="1"/>
</dbReference>
<dbReference type="EMBL" id="JAGTUK010000001">
    <property type="protein sequence ID" value="MBS0023258.1"/>
    <property type="molecule type" value="Genomic_DNA"/>
</dbReference>
<comment type="similarity">
    <text evidence="2">Belongs to the DegT/DnrJ/EryC1 family.</text>
</comment>
<name>A0ABS5IJX4_9MICO</name>
<dbReference type="Gene3D" id="3.40.640.10">
    <property type="entry name" value="Type I PLP-dependent aspartate aminotransferase-like (Major domain)"/>
    <property type="match status" value="1"/>
</dbReference>
<protein>
    <submittedName>
        <fullName evidence="3">DegT/DnrJ/EryC1/StrS family aminotransferase</fullName>
    </submittedName>
</protein>
<dbReference type="PANTHER" id="PTHR30244">
    <property type="entry name" value="TRANSAMINASE"/>
    <property type="match status" value="1"/>
</dbReference>
<comment type="cofactor">
    <cofactor evidence="1">
        <name>pyridoxal 5'-phosphate</name>
        <dbReference type="ChEBI" id="CHEBI:597326"/>
    </cofactor>
</comment>
<dbReference type="PANTHER" id="PTHR30244:SF34">
    <property type="entry name" value="DTDP-4-AMINO-4,6-DIDEOXYGALACTOSE TRANSAMINASE"/>
    <property type="match status" value="1"/>
</dbReference>
<keyword evidence="3" id="KW-0032">Aminotransferase</keyword>
<dbReference type="InterPro" id="IPR015422">
    <property type="entry name" value="PyrdxlP-dep_Trfase_small"/>
</dbReference>
<sequence length="370" mass="39445">MIPVSEPDLGELERRYLLDAFDSGWISSRGAYVERAEELLTALTGAPHAAVCNNGTTALHLALLAAGIGQGDEVVIPGLTYVATLNAVYYVQATPVVVDVLDGTWCIDPAAVERAITPRTRAILAVDLYGQTADYDALRRIADAHDLVLIADAAESLGATLGGRAAGSLADISTFSFFGNKVITSGEGGAVTTPHADLHAAVLQLRNQGNHPTRRYFHDMVGYNYRMTNVAAAILTAQLERAPELIAQRRRVVEQYEHLLGGDERVRAQDTAPGASPTPWIYSVRLVGRSAAERDAVIAALAARGIESRPVFPLVQDMPFVPEAQRTQTPVGAAISREGISLPTFPRLDDAAVGEVCTALQDALTALRDG</sequence>
<dbReference type="PIRSF" id="PIRSF000390">
    <property type="entry name" value="PLP_StrS"/>
    <property type="match status" value="1"/>
</dbReference>
<evidence type="ECO:0000256" key="1">
    <source>
        <dbReference type="ARBA" id="ARBA00001933"/>
    </source>
</evidence>
<organism evidence="3 4">
    <name type="scientific">Microbacterium paraoxydans</name>
    <dbReference type="NCBI Taxonomy" id="199592"/>
    <lineage>
        <taxon>Bacteria</taxon>
        <taxon>Bacillati</taxon>
        <taxon>Actinomycetota</taxon>
        <taxon>Actinomycetes</taxon>
        <taxon>Micrococcales</taxon>
        <taxon>Microbacteriaceae</taxon>
        <taxon>Microbacterium</taxon>
    </lineage>
</organism>
<proteinExistence type="inferred from homology"/>
<gene>
    <name evidence="3" type="ORF">KE274_03975</name>
</gene>
<dbReference type="Proteomes" id="UP000678243">
    <property type="component" value="Unassembled WGS sequence"/>
</dbReference>
<dbReference type="Gene3D" id="3.90.1150.10">
    <property type="entry name" value="Aspartate Aminotransferase, domain 1"/>
    <property type="match status" value="1"/>
</dbReference>
<accession>A0ABS5IJX4</accession>
<dbReference type="Pfam" id="PF01041">
    <property type="entry name" value="DegT_DnrJ_EryC1"/>
    <property type="match status" value="1"/>
</dbReference>
<keyword evidence="2" id="KW-0663">Pyridoxal phosphate</keyword>
<dbReference type="RefSeq" id="WP_211541351.1">
    <property type="nucleotide sequence ID" value="NZ_CBDREF010000004.1"/>
</dbReference>
<evidence type="ECO:0000313" key="4">
    <source>
        <dbReference type="Proteomes" id="UP000678243"/>
    </source>
</evidence>
<comment type="caution">
    <text evidence="3">The sequence shown here is derived from an EMBL/GenBank/DDBJ whole genome shotgun (WGS) entry which is preliminary data.</text>
</comment>
<dbReference type="InterPro" id="IPR000653">
    <property type="entry name" value="DegT/StrS_aminotransferase"/>
</dbReference>
<dbReference type="CDD" id="cd00616">
    <property type="entry name" value="AHBA_syn"/>
    <property type="match status" value="1"/>
</dbReference>
<dbReference type="InterPro" id="IPR015421">
    <property type="entry name" value="PyrdxlP-dep_Trfase_major"/>
</dbReference>
<evidence type="ECO:0000313" key="3">
    <source>
        <dbReference type="EMBL" id="MBS0023258.1"/>
    </source>
</evidence>
<evidence type="ECO:0000256" key="2">
    <source>
        <dbReference type="RuleBase" id="RU004508"/>
    </source>
</evidence>
<keyword evidence="3" id="KW-0808">Transferase</keyword>
<keyword evidence="4" id="KW-1185">Reference proteome</keyword>
<dbReference type="InterPro" id="IPR015424">
    <property type="entry name" value="PyrdxlP-dep_Trfase"/>
</dbReference>
<dbReference type="GO" id="GO:0008483">
    <property type="term" value="F:transaminase activity"/>
    <property type="evidence" value="ECO:0007669"/>
    <property type="project" value="UniProtKB-KW"/>
</dbReference>
<reference evidence="3 4" key="1">
    <citation type="submission" date="2021-04" db="EMBL/GenBank/DDBJ databases">
        <title>Whole genome analysis of root endophytic bacterium Microbacterium paraoxydans ku-mp colonizing RP-bio226 rice variety.</title>
        <authorList>
            <person name="Ulaganathan K."/>
            <person name="Latha B."/>
        </authorList>
    </citation>
    <scope>NUCLEOTIDE SEQUENCE [LARGE SCALE GENOMIC DNA]</scope>
    <source>
        <strain evidence="4">ku-mp</strain>
    </source>
</reference>